<dbReference type="AlphaFoldDB" id="A0A222GA87"/>
<reference evidence="1 2" key="1">
    <citation type="submission" date="2017-08" db="EMBL/GenBank/DDBJ databases">
        <title>Complete genome of Colwellia sp. NB097-1, a psychrophile bacterium ioslated from Bering Sea.</title>
        <authorList>
            <person name="Chen X."/>
        </authorList>
    </citation>
    <scope>NUCLEOTIDE SEQUENCE [LARGE SCALE GENOMIC DNA]</scope>
    <source>
        <strain evidence="1 2">NB097-1</strain>
    </source>
</reference>
<dbReference type="EMBL" id="CP020465">
    <property type="protein sequence ID" value="ASP48818.1"/>
    <property type="molecule type" value="Genomic_DNA"/>
</dbReference>
<keyword evidence="2" id="KW-1185">Reference proteome</keyword>
<organism evidence="1 2">
    <name type="scientific">Cognaticolwellia beringensis</name>
    <dbReference type="NCBI Taxonomy" id="1967665"/>
    <lineage>
        <taxon>Bacteria</taxon>
        <taxon>Pseudomonadati</taxon>
        <taxon>Pseudomonadota</taxon>
        <taxon>Gammaproteobacteria</taxon>
        <taxon>Alteromonadales</taxon>
        <taxon>Colwelliaceae</taxon>
        <taxon>Cognaticolwellia</taxon>
    </lineage>
</organism>
<protein>
    <submittedName>
        <fullName evidence="1">Uncharacterized protein</fullName>
    </submittedName>
</protein>
<gene>
    <name evidence="1" type="ORF">B5D82_14205</name>
</gene>
<evidence type="ECO:0000313" key="2">
    <source>
        <dbReference type="Proteomes" id="UP000202259"/>
    </source>
</evidence>
<accession>A0A222GA87</accession>
<dbReference type="Proteomes" id="UP000202259">
    <property type="component" value="Chromosome"/>
</dbReference>
<proteinExistence type="predicted"/>
<name>A0A222GA87_9GAMM</name>
<sequence>MSSLCEIKNELYDQVILQSYSPSQITRVKDKATRNRNQHNIVFVGFTKTIASNNQRHCPTDLVDTLHRQNKQIAMVMS</sequence>
<evidence type="ECO:0000313" key="1">
    <source>
        <dbReference type="EMBL" id="ASP48818.1"/>
    </source>
</evidence>
<dbReference type="KEGG" id="cber:B5D82_14205"/>